<evidence type="ECO:0000256" key="3">
    <source>
        <dbReference type="ARBA" id="ARBA00013784"/>
    </source>
</evidence>
<evidence type="ECO:0000256" key="6">
    <source>
        <dbReference type="ARBA" id="ARBA00023006"/>
    </source>
</evidence>
<sequence length="409" mass="44183">MSRLEPSYTVFIRLPFPRGDFVDPPAVDWDASKDKALWKILSKTSKNSNIDWNELAAKFEVTLAFLLQQAAWLYERQLVQVRAQMRRVGASKACAAPSLVPSGTYETSRGDMMGRTNSGGGGPKGSSSLSSRKETLVPRIDAIPGTPGARTIAPSFSRTSFVNTAATARNLPQPSPRHTHAIPNRRSISPNPRPRPVSMAFEPPNHSPPQEVPSPPSSSLSSSDSELPAQSRLLRRPPRFTTKGGHSEDEDGSDDEPAFMPIAGPSRHDPSATLRGDPRNVSRRTIASHRKPNETQQSQTSDSSASSAAAPMRPRPEVISREGLQRQRLAGPLSSPRTVELAGRSTISRGRGREGSDETPSMGSSFSDLDDASVTQSALEEAFASNMQAGGGMTSRMSTISQALRSRYL</sequence>
<organism evidence="10 11">
    <name type="scientific">Amylocarpus encephaloides</name>
    <dbReference type="NCBI Taxonomy" id="45428"/>
    <lineage>
        <taxon>Eukaryota</taxon>
        <taxon>Fungi</taxon>
        <taxon>Dikarya</taxon>
        <taxon>Ascomycota</taxon>
        <taxon>Pezizomycotina</taxon>
        <taxon>Leotiomycetes</taxon>
        <taxon>Helotiales</taxon>
        <taxon>Helotiales incertae sedis</taxon>
        <taxon>Amylocarpus</taxon>
    </lineage>
</organism>
<feature type="compositionally biased region" description="Pro residues" evidence="8">
    <location>
        <begin position="205"/>
        <end position="216"/>
    </location>
</feature>
<evidence type="ECO:0000256" key="4">
    <source>
        <dbReference type="ARBA" id="ARBA00022448"/>
    </source>
</evidence>
<dbReference type="GO" id="GO:0015031">
    <property type="term" value="P:protein transport"/>
    <property type="evidence" value="ECO:0007669"/>
    <property type="project" value="UniProtKB-KW"/>
</dbReference>
<keyword evidence="6" id="KW-0072">Autophagy</keyword>
<feature type="compositionally biased region" description="Basic and acidic residues" evidence="8">
    <location>
        <begin position="266"/>
        <end position="280"/>
    </location>
</feature>
<dbReference type="GO" id="GO:0000407">
    <property type="term" value="C:phagophore assembly site"/>
    <property type="evidence" value="ECO:0007669"/>
    <property type="project" value="UniProtKB-SubCell"/>
</dbReference>
<evidence type="ECO:0000313" key="11">
    <source>
        <dbReference type="Proteomes" id="UP000824998"/>
    </source>
</evidence>
<keyword evidence="5" id="KW-0653">Protein transport</keyword>
<feature type="region of interest" description="Disordered" evidence="8">
    <location>
        <begin position="102"/>
        <end position="373"/>
    </location>
</feature>
<evidence type="ECO:0000256" key="1">
    <source>
        <dbReference type="ARBA" id="ARBA00004329"/>
    </source>
</evidence>
<feature type="compositionally biased region" description="Polar residues" evidence="8">
    <location>
        <begin position="358"/>
        <end position="373"/>
    </location>
</feature>
<evidence type="ECO:0000313" key="10">
    <source>
        <dbReference type="EMBL" id="KAG9237993.1"/>
    </source>
</evidence>
<feature type="compositionally biased region" description="Low complexity" evidence="8">
    <location>
        <begin position="295"/>
        <end position="310"/>
    </location>
</feature>
<reference evidence="10" key="1">
    <citation type="journal article" date="2021" name="IMA Fungus">
        <title>Genomic characterization of three marine fungi, including Emericellopsis atlantica sp. nov. with signatures of a generalist lifestyle and marine biomass degradation.</title>
        <authorList>
            <person name="Hagestad O.C."/>
            <person name="Hou L."/>
            <person name="Andersen J.H."/>
            <person name="Hansen E.H."/>
            <person name="Altermark B."/>
            <person name="Li C."/>
            <person name="Kuhnert E."/>
            <person name="Cox R.J."/>
            <person name="Crous P.W."/>
            <person name="Spatafora J.W."/>
            <person name="Lail K."/>
            <person name="Amirebrahimi M."/>
            <person name="Lipzen A."/>
            <person name="Pangilinan J."/>
            <person name="Andreopoulos W."/>
            <person name="Hayes R.D."/>
            <person name="Ng V."/>
            <person name="Grigoriev I.V."/>
            <person name="Jackson S.A."/>
            <person name="Sutton T.D.S."/>
            <person name="Dobson A.D.W."/>
            <person name="Rama T."/>
        </authorList>
    </citation>
    <scope>NUCLEOTIDE SEQUENCE</scope>
    <source>
        <strain evidence="10">TRa018bII</strain>
    </source>
</reference>
<evidence type="ECO:0000256" key="7">
    <source>
        <dbReference type="ARBA" id="ARBA00060351"/>
    </source>
</evidence>
<comment type="function">
    <text evidence="7">Plays a role in autophagy. Functions at the preautophagosomal structure (PAS) in order to form normal autophagosomes under starvation conditions. Also plays a role in mitophagy and regulation of filamentous growth.</text>
</comment>
<evidence type="ECO:0000256" key="8">
    <source>
        <dbReference type="SAM" id="MobiDB-lite"/>
    </source>
</evidence>
<dbReference type="Proteomes" id="UP000824998">
    <property type="component" value="Unassembled WGS sequence"/>
</dbReference>
<dbReference type="InterPro" id="IPR040666">
    <property type="entry name" value="Atg29_N"/>
</dbReference>
<evidence type="ECO:0000256" key="5">
    <source>
        <dbReference type="ARBA" id="ARBA00022927"/>
    </source>
</evidence>
<dbReference type="OrthoDB" id="10259236at2759"/>
<dbReference type="PANTHER" id="PTHR40012">
    <property type="entry name" value="AUTOPHAGY-RELATED PROTEIN 29"/>
    <property type="match status" value="1"/>
</dbReference>
<dbReference type="GO" id="GO:0000045">
    <property type="term" value="P:autophagosome assembly"/>
    <property type="evidence" value="ECO:0007669"/>
    <property type="project" value="InterPro"/>
</dbReference>
<dbReference type="InterPro" id="IPR039362">
    <property type="entry name" value="ATG29_sf"/>
</dbReference>
<protein>
    <recommendedName>
        <fullName evidence="3">Autophagy-related protein 29</fullName>
    </recommendedName>
</protein>
<dbReference type="AlphaFoldDB" id="A0A9P7YRY9"/>
<keyword evidence="11" id="KW-1185">Reference proteome</keyword>
<evidence type="ECO:0000259" key="9">
    <source>
        <dbReference type="Pfam" id="PF18388"/>
    </source>
</evidence>
<dbReference type="Gene3D" id="1.10.10.2570">
    <property type="match status" value="1"/>
</dbReference>
<accession>A0A9P7YRY9</accession>
<feature type="domain" description="Atg29 N-terminal" evidence="9">
    <location>
        <begin position="8"/>
        <end position="61"/>
    </location>
</feature>
<comment type="caution">
    <text evidence="10">The sequence shown here is derived from an EMBL/GenBank/DDBJ whole genome shotgun (WGS) entry which is preliminary data.</text>
</comment>
<dbReference type="EMBL" id="MU251377">
    <property type="protein sequence ID" value="KAG9237993.1"/>
    <property type="molecule type" value="Genomic_DNA"/>
</dbReference>
<dbReference type="FunFam" id="1.10.10.2570:FF:000001">
    <property type="entry name" value="Autophagy-related protein 29"/>
    <property type="match status" value="1"/>
</dbReference>
<dbReference type="Pfam" id="PF18388">
    <property type="entry name" value="ATG29_N"/>
    <property type="match status" value="1"/>
</dbReference>
<keyword evidence="4" id="KW-0813">Transport</keyword>
<dbReference type="InterPro" id="IPR039113">
    <property type="entry name" value="ATG29"/>
</dbReference>
<gene>
    <name evidence="10" type="ORF">BJ875DRAFT_452344</name>
</gene>
<feature type="compositionally biased region" description="Low complexity" evidence="8">
    <location>
        <begin position="217"/>
        <end position="231"/>
    </location>
</feature>
<comment type="subcellular location">
    <subcellularLocation>
        <location evidence="1">Preautophagosomal structure</location>
    </subcellularLocation>
</comment>
<feature type="compositionally biased region" description="Acidic residues" evidence="8">
    <location>
        <begin position="248"/>
        <end position="257"/>
    </location>
</feature>
<feature type="compositionally biased region" description="Polar residues" evidence="8">
    <location>
        <begin position="154"/>
        <end position="172"/>
    </location>
</feature>
<name>A0A9P7YRY9_9HELO</name>
<comment type="similarity">
    <text evidence="2">Belongs to the ATG29 family.</text>
</comment>
<proteinExistence type="inferred from homology"/>
<dbReference type="PANTHER" id="PTHR40012:SF1">
    <property type="entry name" value="AUTOPHAGY-RELATED PROTEIN 29"/>
    <property type="match status" value="1"/>
</dbReference>
<evidence type="ECO:0000256" key="2">
    <source>
        <dbReference type="ARBA" id="ARBA00010082"/>
    </source>
</evidence>
<feature type="compositionally biased region" description="Basic and acidic residues" evidence="8">
    <location>
        <begin position="314"/>
        <end position="325"/>
    </location>
</feature>